<keyword evidence="2" id="KW-0175">Coiled coil</keyword>
<evidence type="ECO:0000259" key="3">
    <source>
        <dbReference type="Pfam" id="PF25881"/>
    </source>
</evidence>
<dbReference type="Gene3D" id="2.40.30.170">
    <property type="match status" value="1"/>
</dbReference>
<feature type="domain" description="YbhG-like alpha-helical hairpin" evidence="3">
    <location>
        <begin position="63"/>
        <end position="188"/>
    </location>
</feature>
<comment type="subcellular location">
    <subcellularLocation>
        <location evidence="1">Cell envelope</location>
    </subcellularLocation>
</comment>
<evidence type="ECO:0000256" key="2">
    <source>
        <dbReference type="ARBA" id="ARBA00023054"/>
    </source>
</evidence>
<comment type="caution">
    <text evidence="4">The sequence shown here is derived from an EMBL/GenBank/DDBJ whole genome shotgun (WGS) entry which is preliminary data.</text>
</comment>
<accession>A0A2A5AXC6</accession>
<gene>
    <name evidence="4" type="ORF">COA96_10950</name>
</gene>
<dbReference type="Proteomes" id="UP000218327">
    <property type="component" value="Unassembled WGS sequence"/>
</dbReference>
<reference evidence="5" key="1">
    <citation type="submission" date="2017-08" db="EMBL/GenBank/DDBJ databases">
        <title>A dynamic microbial community with high functional redundancy inhabits the cold, oxic subseafloor aquifer.</title>
        <authorList>
            <person name="Tully B.J."/>
            <person name="Wheat C.G."/>
            <person name="Glazer B.T."/>
            <person name="Huber J.A."/>
        </authorList>
    </citation>
    <scope>NUCLEOTIDE SEQUENCE [LARGE SCALE GENOMIC DNA]</scope>
</reference>
<dbReference type="InterPro" id="IPR050465">
    <property type="entry name" value="UPF0194_transport"/>
</dbReference>
<dbReference type="PANTHER" id="PTHR32347">
    <property type="entry name" value="EFFLUX SYSTEM COMPONENT YKNX-RELATED"/>
    <property type="match status" value="1"/>
</dbReference>
<dbReference type="Gene3D" id="2.40.50.100">
    <property type="match status" value="1"/>
</dbReference>
<evidence type="ECO:0000256" key="1">
    <source>
        <dbReference type="ARBA" id="ARBA00004196"/>
    </source>
</evidence>
<dbReference type="GO" id="GO:0030313">
    <property type="term" value="C:cell envelope"/>
    <property type="evidence" value="ECO:0007669"/>
    <property type="project" value="UniProtKB-SubCell"/>
</dbReference>
<protein>
    <recommendedName>
        <fullName evidence="3">YbhG-like alpha-helical hairpin domain-containing protein</fullName>
    </recommendedName>
</protein>
<dbReference type="AlphaFoldDB" id="A0A2A5AXC6"/>
<dbReference type="PROSITE" id="PS51257">
    <property type="entry name" value="PROKAR_LIPOPROTEIN"/>
    <property type="match status" value="1"/>
</dbReference>
<dbReference type="PANTHER" id="PTHR32347:SF29">
    <property type="entry name" value="UPF0194 MEMBRANE PROTEIN YBHG"/>
    <property type="match status" value="1"/>
</dbReference>
<organism evidence="4 5">
    <name type="scientific">SAR86 cluster bacterium</name>
    <dbReference type="NCBI Taxonomy" id="2030880"/>
    <lineage>
        <taxon>Bacteria</taxon>
        <taxon>Pseudomonadati</taxon>
        <taxon>Pseudomonadota</taxon>
        <taxon>Gammaproteobacteria</taxon>
        <taxon>SAR86 cluster</taxon>
    </lineage>
</organism>
<sequence length="312" mass="34088">MNRWASIFLLVFLSGCEEPVLQAVGQLESERIELVVEFSEAIIAIDVSEGDELSSGNLLIQQDTSRADIRILDAEANIARINALLEEQLAGPRSETIDVARANVAAAEIEKDYRNNEAQRLDGLRARNLTSVESADAAANLSKAAGAKLVFVSAQLAEIQAGTRYEKIQQTRALLLQAQAQLSSLELDRQRLSIVAPVDSMVDSLPFEIGGRPRPGDVVAVLLSGEQPYARVYIPEAVRIQFRPGSTLQISVDGLDRTLTGTVRRIASEPSFTPYFALTERDRGRLSYVAEITLPQLPQRLPDGVPVQAILE</sequence>
<proteinExistence type="predicted"/>
<dbReference type="InterPro" id="IPR059052">
    <property type="entry name" value="HH_YbhG-like"/>
</dbReference>
<evidence type="ECO:0000313" key="4">
    <source>
        <dbReference type="EMBL" id="PCJ23885.1"/>
    </source>
</evidence>
<dbReference type="Gene3D" id="1.10.287.470">
    <property type="entry name" value="Helix hairpin bin"/>
    <property type="match status" value="1"/>
</dbReference>
<name>A0A2A5AXC6_9GAMM</name>
<evidence type="ECO:0000313" key="5">
    <source>
        <dbReference type="Proteomes" id="UP000218327"/>
    </source>
</evidence>
<dbReference type="Pfam" id="PF25881">
    <property type="entry name" value="HH_YBHG"/>
    <property type="match status" value="1"/>
</dbReference>
<dbReference type="EMBL" id="NVVJ01000033">
    <property type="protein sequence ID" value="PCJ23885.1"/>
    <property type="molecule type" value="Genomic_DNA"/>
</dbReference>